<dbReference type="KEGG" id="bpz:BP1026B_I0334"/>
<accession>A0A0H3HG92</accession>
<dbReference type="AlphaFoldDB" id="A0A0H3HG92"/>
<evidence type="ECO:0000313" key="1">
    <source>
        <dbReference type="EMBL" id="AFI64999.1"/>
    </source>
</evidence>
<name>A0A0H3HG92_BURP2</name>
<proteinExistence type="predicted"/>
<evidence type="ECO:0000313" key="2">
    <source>
        <dbReference type="Proteomes" id="UP000010087"/>
    </source>
</evidence>
<gene>
    <name evidence="1" type="ordered locus">BP1026B_I0334</name>
</gene>
<dbReference type="PATRIC" id="fig|884204.3.peg.345"/>
<dbReference type="Proteomes" id="UP000010087">
    <property type="component" value="Chromosome 1"/>
</dbReference>
<reference evidence="1 2" key="1">
    <citation type="journal article" date="2012" name="PLoS ONE">
        <title>Evolution of Burkholderia pseudomallei in recurrent melioidosis.</title>
        <authorList>
            <person name="Hayden H.S."/>
            <person name="Lim R."/>
            <person name="Brittnacher M.J."/>
            <person name="Sims E.H."/>
            <person name="Ramage E.R."/>
            <person name="Fong C."/>
            <person name="Wu Z."/>
            <person name="Crist E."/>
            <person name="Chang J."/>
            <person name="Zhou Y."/>
            <person name="Radey M."/>
            <person name="Rohmer L."/>
            <person name="Haugen E."/>
            <person name="Gillett W."/>
            <person name="Wuthiekanun V."/>
            <person name="Peacock S.J."/>
            <person name="Kaul R."/>
            <person name="Miller S.I."/>
            <person name="Manoil C."/>
            <person name="Jacobs M.A."/>
        </authorList>
    </citation>
    <scope>NUCLEOTIDE SEQUENCE [LARGE SCALE GENOMIC DNA]</scope>
    <source>
        <strain evidence="1 2">1026b</strain>
    </source>
</reference>
<dbReference type="EMBL" id="CP002833">
    <property type="protein sequence ID" value="AFI64999.1"/>
    <property type="molecule type" value="Genomic_DNA"/>
</dbReference>
<sequence length="61" mass="7232">MLDRPDKPRRRPIYATRSDLENSETFERNHAYFILSFATFHLNKISDKSDFKAALCQTDRP</sequence>
<organism evidence="1 2">
    <name type="scientific">Burkholderia pseudomallei (strain 1026b)</name>
    <dbReference type="NCBI Taxonomy" id="884204"/>
    <lineage>
        <taxon>Bacteria</taxon>
        <taxon>Pseudomonadati</taxon>
        <taxon>Pseudomonadota</taxon>
        <taxon>Betaproteobacteria</taxon>
        <taxon>Burkholderiales</taxon>
        <taxon>Burkholderiaceae</taxon>
        <taxon>Burkholderia</taxon>
        <taxon>pseudomallei group</taxon>
    </lineage>
</organism>
<protein>
    <submittedName>
        <fullName evidence="1">Uncharacterized protein</fullName>
    </submittedName>
</protein>